<dbReference type="GeneID" id="91991278"/>
<sequence length="307" mass="35230">MLRAPVRNRICSNEVDCTWDKCQSLMDEVRTTGRAIGRRTPHLQSGPNDDQDRPRKKAKSSCFTEAVGLAYRIVRILLGLYLCRPKQTYSPEEWPDYDPIMAPNGYYQGAITNSAIWMPNWDHPKCHFYQNLVNAAVDVCLRDSSVSRMPSREELCKRVKDYLEGIAKMKKRPKAERDAKQPAPQNDPCQGKPRKSSLRAQSVIILTSIPHELERMDQNEFESNPLAHCRESEFIQAAFHQGILKSLFLVDYMEASVHGLSTSRNPLNSQNDEDLTADSNQYNELQVLCDLYEQERSPLELREPVSR</sequence>
<name>A0ABR3BQD2_9TREE</name>
<evidence type="ECO:0000313" key="3">
    <source>
        <dbReference type="Proteomes" id="UP000054399"/>
    </source>
</evidence>
<proteinExistence type="predicted"/>
<dbReference type="Proteomes" id="UP000054399">
    <property type="component" value="Unassembled WGS sequence"/>
</dbReference>
<organism evidence="2 3">
    <name type="scientific">Cryptococcus tetragattii IND107</name>
    <dbReference type="NCBI Taxonomy" id="1296105"/>
    <lineage>
        <taxon>Eukaryota</taxon>
        <taxon>Fungi</taxon>
        <taxon>Dikarya</taxon>
        <taxon>Basidiomycota</taxon>
        <taxon>Agaricomycotina</taxon>
        <taxon>Tremellomycetes</taxon>
        <taxon>Tremellales</taxon>
        <taxon>Cryptococcaceae</taxon>
        <taxon>Cryptococcus</taxon>
        <taxon>Cryptococcus gattii species complex</taxon>
    </lineage>
</organism>
<feature type="region of interest" description="Disordered" evidence="1">
    <location>
        <begin position="170"/>
        <end position="197"/>
    </location>
</feature>
<evidence type="ECO:0000256" key="1">
    <source>
        <dbReference type="SAM" id="MobiDB-lite"/>
    </source>
</evidence>
<keyword evidence="3" id="KW-1185">Reference proteome</keyword>
<gene>
    <name evidence="2" type="ORF">I308_104422</name>
</gene>
<evidence type="ECO:0000313" key="2">
    <source>
        <dbReference type="EMBL" id="KAL0247386.1"/>
    </source>
</evidence>
<comment type="caution">
    <text evidence="2">The sequence shown here is derived from an EMBL/GenBank/DDBJ whole genome shotgun (WGS) entry which is preliminary data.</text>
</comment>
<reference evidence="2" key="2">
    <citation type="submission" date="2024-01" db="EMBL/GenBank/DDBJ databases">
        <title>Comparative genomics of Cryptococcus and Kwoniella reveals pathogenesis evolution and contrasting modes of karyotype evolution via chromosome fusion or intercentromeric recombination.</title>
        <authorList>
            <person name="Coelho M.A."/>
            <person name="David-Palma M."/>
            <person name="Shea T."/>
            <person name="Bowers K."/>
            <person name="Mcginley-Smith S."/>
            <person name="Mohammad A.W."/>
            <person name="Gnirke A."/>
            <person name="Yurkov A.M."/>
            <person name="Nowrousian M."/>
            <person name="Sun S."/>
            <person name="Cuomo C.A."/>
            <person name="Heitman J."/>
        </authorList>
    </citation>
    <scope>NUCLEOTIDE SEQUENCE</scope>
    <source>
        <strain evidence="2">IND107</strain>
    </source>
</reference>
<dbReference type="RefSeq" id="XP_066613347.1">
    <property type="nucleotide sequence ID" value="XM_066758899.1"/>
</dbReference>
<protein>
    <submittedName>
        <fullName evidence="2">Uncharacterized protein</fullName>
    </submittedName>
</protein>
<accession>A0ABR3BQD2</accession>
<feature type="region of interest" description="Disordered" evidence="1">
    <location>
        <begin position="33"/>
        <end position="57"/>
    </location>
</feature>
<dbReference type="EMBL" id="ATAM02000007">
    <property type="protein sequence ID" value="KAL0247386.1"/>
    <property type="molecule type" value="Genomic_DNA"/>
</dbReference>
<reference evidence="2" key="1">
    <citation type="submission" date="2015-01" db="EMBL/GenBank/DDBJ databases">
        <authorList>
            <consortium name="The Broad Institute Genomics Platform"/>
            <person name="Cuomo C."/>
            <person name="Litvintseva A."/>
            <person name="Chen Y."/>
            <person name="Heitman J."/>
            <person name="Sun S."/>
            <person name="Springer D."/>
            <person name="Dromer F."/>
            <person name="Young S."/>
            <person name="Zeng Q."/>
            <person name="Gargeya S."/>
            <person name="Abouelleil A."/>
            <person name="Alvarado L."/>
            <person name="Chapman S.B."/>
            <person name="Gainer-Dewar J."/>
            <person name="Goldberg J."/>
            <person name="Griggs A."/>
            <person name="Gujja S."/>
            <person name="Hansen M."/>
            <person name="Howarth C."/>
            <person name="Imamovic A."/>
            <person name="Larimer J."/>
            <person name="Murphy C."/>
            <person name="Naylor J."/>
            <person name="Pearson M."/>
            <person name="Priest M."/>
            <person name="Roberts A."/>
            <person name="Saif S."/>
            <person name="Shea T."/>
            <person name="Sykes S."/>
            <person name="Wortman J."/>
            <person name="Nusbaum C."/>
            <person name="Birren B."/>
        </authorList>
    </citation>
    <scope>NUCLEOTIDE SEQUENCE</scope>
    <source>
        <strain evidence="2">IND107</strain>
    </source>
</reference>